<proteinExistence type="predicted"/>
<gene>
    <name evidence="2" type="ORF">AVDCRST_MAG50-2274</name>
</gene>
<protein>
    <submittedName>
        <fullName evidence="2">Pirin</fullName>
    </submittedName>
</protein>
<feature type="region of interest" description="Disordered" evidence="1">
    <location>
        <begin position="1"/>
        <end position="143"/>
    </location>
</feature>
<feature type="compositionally biased region" description="Basic and acidic residues" evidence="1">
    <location>
        <begin position="59"/>
        <end position="81"/>
    </location>
</feature>
<feature type="non-terminal residue" evidence="2">
    <location>
        <position position="1"/>
    </location>
</feature>
<accession>A0A6J4IGF7</accession>
<reference evidence="2" key="1">
    <citation type="submission" date="2020-02" db="EMBL/GenBank/DDBJ databases">
        <authorList>
            <person name="Meier V. D."/>
        </authorList>
    </citation>
    <scope>NUCLEOTIDE SEQUENCE</scope>
    <source>
        <strain evidence="2">AVDCRST_MAG50</strain>
    </source>
</reference>
<organism evidence="2">
    <name type="scientific">uncultured Acidimicrobiales bacterium</name>
    <dbReference type="NCBI Taxonomy" id="310071"/>
    <lineage>
        <taxon>Bacteria</taxon>
        <taxon>Bacillati</taxon>
        <taxon>Actinomycetota</taxon>
        <taxon>Acidimicrobiia</taxon>
        <taxon>Acidimicrobiales</taxon>
        <taxon>environmental samples</taxon>
    </lineage>
</organism>
<sequence>RLQQGSDATASTDHPPGHLGQCCPPAAPARGHPYPARGERRVQRSSVVLEGPAPGRHQPLREERRLAPRRRQSPERGRPLHPDVGAARRSCHQVWLRAARNRRRAPLRRSRHHRLRHPQAHRRLRHPHQQPMRRRVEGATTCL</sequence>
<name>A0A6J4IGF7_9ACTN</name>
<feature type="compositionally biased region" description="Basic residues" evidence="1">
    <location>
        <begin position="99"/>
        <end position="133"/>
    </location>
</feature>
<feature type="compositionally biased region" description="Polar residues" evidence="1">
    <location>
        <begin position="1"/>
        <end position="12"/>
    </location>
</feature>
<feature type="non-terminal residue" evidence="2">
    <location>
        <position position="143"/>
    </location>
</feature>
<dbReference type="AlphaFoldDB" id="A0A6J4IGF7"/>
<evidence type="ECO:0000256" key="1">
    <source>
        <dbReference type="SAM" id="MobiDB-lite"/>
    </source>
</evidence>
<evidence type="ECO:0000313" key="2">
    <source>
        <dbReference type="EMBL" id="CAA9251981.1"/>
    </source>
</evidence>
<dbReference type="EMBL" id="CADCTF010000110">
    <property type="protein sequence ID" value="CAA9251981.1"/>
    <property type="molecule type" value="Genomic_DNA"/>
</dbReference>